<dbReference type="Proteomes" id="UP001201812">
    <property type="component" value="Unassembled WGS sequence"/>
</dbReference>
<reference evidence="2" key="1">
    <citation type="submission" date="2022-01" db="EMBL/GenBank/DDBJ databases">
        <title>Genome Sequence Resource for Two Populations of Ditylenchus destructor, the Migratory Endoparasitic Phytonematode.</title>
        <authorList>
            <person name="Zhang H."/>
            <person name="Lin R."/>
            <person name="Xie B."/>
        </authorList>
    </citation>
    <scope>NUCLEOTIDE SEQUENCE</scope>
    <source>
        <strain evidence="2">BazhouSP</strain>
    </source>
</reference>
<gene>
    <name evidence="2" type="ORF">DdX_18821</name>
</gene>
<feature type="compositionally biased region" description="Basic and acidic residues" evidence="1">
    <location>
        <begin position="101"/>
        <end position="118"/>
    </location>
</feature>
<feature type="region of interest" description="Disordered" evidence="1">
    <location>
        <begin position="43"/>
        <end position="81"/>
    </location>
</feature>
<feature type="region of interest" description="Disordered" evidence="1">
    <location>
        <begin position="97"/>
        <end position="127"/>
    </location>
</feature>
<dbReference type="EMBL" id="JAKKPZ010000301">
    <property type="protein sequence ID" value="KAI1696877.1"/>
    <property type="molecule type" value="Genomic_DNA"/>
</dbReference>
<accession>A0AAD4MK83</accession>
<evidence type="ECO:0000313" key="2">
    <source>
        <dbReference type="EMBL" id="KAI1696877.1"/>
    </source>
</evidence>
<evidence type="ECO:0000256" key="1">
    <source>
        <dbReference type="SAM" id="MobiDB-lite"/>
    </source>
</evidence>
<name>A0AAD4MK83_9BILA</name>
<dbReference type="AlphaFoldDB" id="A0AAD4MK83"/>
<evidence type="ECO:0000313" key="3">
    <source>
        <dbReference type="Proteomes" id="UP001201812"/>
    </source>
</evidence>
<keyword evidence="3" id="KW-1185">Reference proteome</keyword>
<comment type="caution">
    <text evidence="2">The sequence shown here is derived from an EMBL/GenBank/DDBJ whole genome shotgun (WGS) entry which is preliminary data.</text>
</comment>
<sequence>MNDCADGVDIDPMENRPQDNDYIYAKFPISHSKIAENDFRTGIEAPSRIDNSGISTDALRRNPGSESVNAGHPGNGQSIYSSVPAECIYPMSLYASGLDESETHPPPHRRNNDLKDIPGDFYHPARG</sequence>
<organism evidence="2 3">
    <name type="scientific">Ditylenchus destructor</name>
    <dbReference type="NCBI Taxonomy" id="166010"/>
    <lineage>
        <taxon>Eukaryota</taxon>
        <taxon>Metazoa</taxon>
        <taxon>Ecdysozoa</taxon>
        <taxon>Nematoda</taxon>
        <taxon>Chromadorea</taxon>
        <taxon>Rhabditida</taxon>
        <taxon>Tylenchina</taxon>
        <taxon>Tylenchomorpha</taxon>
        <taxon>Sphaerularioidea</taxon>
        <taxon>Anguinidae</taxon>
        <taxon>Anguininae</taxon>
        <taxon>Ditylenchus</taxon>
    </lineage>
</organism>
<proteinExistence type="predicted"/>
<protein>
    <submittedName>
        <fullName evidence="2">Uncharacterized protein</fullName>
    </submittedName>
</protein>